<comment type="caution">
    <text evidence="2">The sequence shown here is derived from an EMBL/GenBank/DDBJ whole genome shotgun (WGS) entry which is preliminary data.</text>
</comment>
<name>A0AAE1XSK3_9LAMI</name>
<evidence type="ECO:0000256" key="1">
    <source>
        <dbReference type="SAM" id="MobiDB-lite"/>
    </source>
</evidence>
<reference evidence="2" key="2">
    <citation type="journal article" date="2024" name="Plant">
        <title>Genomic evolution and insights into agronomic trait innovations of Sesamum species.</title>
        <authorList>
            <person name="Miao H."/>
            <person name="Wang L."/>
            <person name="Qu L."/>
            <person name="Liu H."/>
            <person name="Sun Y."/>
            <person name="Le M."/>
            <person name="Wang Q."/>
            <person name="Wei S."/>
            <person name="Zheng Y."/>
            <person name="Lin W."/>
            <person name="Duan Y."/>
            <person name="Cao H."/>
            <person name="Xiong S."/>
            <person name="Wang X."/>
            <person name="Wei L."/>
            <person name="Li C."/>
            <person name="Ma Q."/>
            <person name="Ju M."/>
            <person name="Zhao R."/>
            <person name="Li G."/>
            <person name="Mu C."/>
            <person name="Tian Q."/>
            <person name="Mei H."/>
            <person name="Zhang T."/>
            <person name="Gao T."/>
            <person name="Zhang H."/>
        </authorList>
    </citation>
    <scope>NUCLEOTIDE SEQUENCE</scope>
    <source>
        <strain evidence="2">3651</strain>
    </source>
</reference>
<feature type="compositionally biased region" description="Polar residues" evidence="1">
    <location>
        <begin position="66"/>
        <end position="82"/>
    </location>
</feature>
<dbReference type="AlphaFoldDB" id="A0AAE1XSK3"/>
<dbReference type="Proteomes" id="UP001293254">
    <property type="component" value="Unassembled WGS sequence"/>
</dbReference>
<dbReference type="EMBL" id="JACGWO010000010">
    <property type="protein sequence ID" value="KAK4417279.1"/>
    <property type="molecule type" value="Genomic_DNA"/>
</dbReference>
<keyword evidence="3" id="KW-1185">Reference proteome</keyword>
<accession>A0AAE1XSK3</accession>
<reference evidence="2" key="1">
    <citation type="submission" date="2020-06" db="EMBL/GenBank/DDBJ databases">
        <authorList>
            <person name="Li T."/>
            <person name="Hu X."/>
            <person name="Zhang T."/>
            <person name="Song X."/>
            <person name="Zhang H."/>
            <person name="Dai N."/>
            <person name="Sheng W."/>
            <person name="Hou X."/>
            <person name="Wei L."/>
        </authorList>
    </citation>
    <scope>NUCLEOTIDE SEQUENCE</scope>
    <source>
        <strain evidence="2">3651</strain>
        <tissue evidence="2">Leaf</tissue>
    </source>
</reference>
<feature type="region of interest" description="Disordered" evidence="1">
    <location>
        <begin position="42"/>
        <end position="86"/>
    </location>
</feature>
<organism evidence="2 3">
    <name type="scientific">Sesamum alatum</name>
    <dbReference type="NCBI Taxonomy" id="300844"/>
    <lineage>
        <taxon>Eukaryota</taxon>
        <taxon>Viridiplantae</taxon>
        <taxon>Streptophyta</taxon>
        <taxon>Embryophyta</taxon>
        <taxon>Tracheophyta</taxon>
        <taxon>Spermatophyta</taxon>
        <taxon>Magnoliopsida</taxon>
        <taxon>eudicotyledons</taxon>
        <taxon>Gunneridae</taxon>
        <taxon>Pentapetalae</taxon>
        <taxon>asterids</taxon>
        <taxon>lamiids</taxon>
        <taxon>Lamiales</taxon>
        <taxon>Pedaliaceae</taxon>
        <taxon>Sesamum</taxon>
    </lineage>
</organism>
<gene>
    <name evidence="2" type="ORF">Salat_2553500</name>
</gene>
<evidence type="ECO:0000313" key="3">
    <source>
        <dbReference type="Proteomes" id="UP001293254"/>
    </source>
</evidence>
<protein>
    <submittedName>
        <fullName evidence="2">Uncharacterized protein</fullName>
    </submittedName>
</protein>
<proteinExistence type="predicted"/>
<sequence>MKGAANELSSCSLRSIILASNSLNVVSRDRFPRRWPVTKNTLRQVSGHAPRQSNRRPPIYTPVPRVSSSNTTHAGTRPSTANRDSRFSIIFRSVRRHPYNPRRRITTVGLHSSRRSF</sequence>
<evidence type="ECO:0000313" key="2">
    <source>
        <dbReference type="EMBL" id="KAK4417279.1"/>
    </source>
</evidence>